<keyword evidence="2" id="KW-1133">Transmembrane helix</keyword>
<keyword evidence="2" id="KW-0812">Transmembrane</keyword>
<evidence type="ECO:0000256" key="3">
    <source>
        <dbReference type="SAM" id="SignalP"/>
    </source>
</evidence>
<protein>
    <submittedName>
        <fullName evidence="4">Uncharacterized protein</fullName>
    </submittedName>
</protein>
<comment type="caution">
    <text evidence="4">The sequence shown here is derived from an EMBL/GenBank/DDBJ whole genome shotgun (WGS) entry which is preliminary data.</text>
</comment>
<accession>A0ABQ5KWG0</accession>
<feature type="chain" id="PRO_5046144498" evidence="3">
    <location>
        <begin position="23"/>
        <end position="405"/>
    </location>
</feature>
<name>A0ABQ5KWG0_9EUKA</name>
<evidence type="ECO:0000313" key="5">
    <source>
        <dbReference type="Proteomes" id="UP001057375"/>
    </source>
</evidence>
<feature type="compositionally biased region" description="Basic and acidic residues" evidence="1">
    <location>
        <begin position="395"/>
        <end position="405"/>
    </location>
</feature>
<keyword evidence="5" id="KW-1185">Reference proteome</keyword>
<sequence>MVKRTLSLFFITLSYLLVFVLSANTCSSNPLLSDENTFSFPVYSESGSAYVASAFGEQLNSKLFSQINHVSSVCEELNFFEGCCSTVTFNYMRQAYSSLRDYLEYDLNQIEILASDPYALQTLSESIASYLTARCVDSGESESDCSTFVNSAIDPHTSYLIESGSILKECIHSVESYLSGALCALCLEDLSYLTSSRLSAHNSYMTDITGACAPLLVSLQTHWGASGVMQAAADSSGVGSDYVQSELTSINSKRTSFSTKIQDGELVGGLNILPVWSYFAVYFGTGTRPDGDVEDISLDSDVLTTVFVTSDSSLPISWAQKSSINPLYYLDEISYTIWIVILIIVFIVCLVLGLILCHSKSGLASDSEVTKNELERRHQKWEHLKLMKKQKKQHQRDIKRERKME</sequence>
<organism evidence="4 5">
    <name type="scientific">Aduncisulcus paluster</name>
    <dbReference type="NCBI Taxonomy" id="2918883"/>
    <lineage>
        <taxon>Eukaryota</taxon>
        <taxon>Metamonada</taxon>
        <taxon>Carpediemonas-like organisms</taxon>
        <taxon>Aduncisulcus</taxon>
    </lineage>
</organism>
<feature type="region of interest" description="Disordered" evidence="1">
    <location>
        <begin position="386"/>
        <end position="405"/>
    </location>
</feature>
<keyword evidence="3" id="KW-0732">Signal</keyword>
<feature type="transmembrane region" description="Helical" evidence="2">
    <location>
        <begin position="335"/>
        <end position="357"/>
    </location>
</feature>
<evidence type="ECO:0000256" key="2">
    <source>
        <dbReference type="SAM" id="Phobius"/>
    </source>
</evidence>
<reference evidence="4" key="1">
    <citation type="submission" date="2022-03" db="EMBL/GenBank/DDBJ databases">
        <title>Draft genome sequence of Aduncisulcus paluster, a free-living microaerophilic Fornicata.</title>
        <authorList>
            <person name="Yuyama I."/>
            <person name="Kume K."/>
            <person name="Tamura T."/>
            <person name="Inagaki Y."/>
            <person name="Hashimoto T."/>
        </authorList>
    </citation>
    <scope>NUCLEOTIDE SEQUENCE</scope>
    <source>
        <strain evidence="4">NY0171</strain>
    </source>
</reference>
<feature type="signal peptide" evidence="3">
    <location>
        <begin position="1"/>
        <end position="22"/>
    </location>
</feature>
<evidence type="ECO:0000256" key="1">
    <source>
        <dbReference type="SAM" id="MobiDB-lite"/>
    </source>
</evidence>
<gene>
    <name evidence="4" type="ORF">ADUPG1_009681</name>
</gene>
<evidence type="ECO:0000313" key="4">
    <source>
        <dbReference type="EMBL" id="GKT36777.1"/>
    </source>
</evidence>
<dbReference type="Proteomes" id="UP001057375">
    <property type="component" value="Unassembled WGS sequence"/>
</dbReference>
<keyword evidence="2" id="KW-0472">Membrane</keyword>
<dbReference type="EMBL" id="BQXS01011298">
    <property type="protein sequence ID" value="GKT36777.1"/>
    <property type="molecule type" value="Genomic_DNA"/>
</dbReference>
<proteinExistence type="predicted"/>